<feature type="compositionally biased region" description="Basic and acidic residues" evidence="1">
    <location>
        <begin position="268"/>
        <end position="277"/>
    </location>
</feature>
<feature type="compositionally biased region" description="Low complexity" evidence="1">
    <location>
        <begin position="377"/>
        <end position="413"/>
    </location>
</feature>
<feature type="region of interest" description="Disordered" evidence="1">
    <location>
        <begin position="495"/>
        <end position="520"/>
    </location>
</feature>
<gene>
    <name evidence="2" type="ORF">C8F04DRAFT_1263335</name>
</gene>
<reference evidence="2" key="1">
    <citation type="submission" date="2023-03" db="EMBL/GenBank/DDBJ databases">
        <title>Massive genome expansion in bonnet fungi (Mycena s.s.) driven by repeated elements and novel gene families across ecological guilds.</title>
        <authorList>
            <consortium name="Lawrence Berkeley National Laboratory"/>
            <person name="Harder C.B."/>
            <person name="Miyauchi S."/>
            <person name="Viragh M."/>
            <person name="Kuo A."/>
            <person name="Thoen E."/>
            <person name="Andreopoulos B."/>
            <person name="Lu D."/>
            <person name="Skrede I."/>
            <person name="Drula E."/>
            <person name="Henrissat B."/>
            <person name="Morin E."/>
            <person name="Kohler A."/>
            <person name="Barry K."/>
            <person name="LaButti K."/>
            <person name="Morin E."/>
            <person name="Salamov A."/>
            <person name="Lipzen A."/>
            <person name="Mereny Z."/>
            <person name="Hegedus B."/>
            <person name="Baldrian P."/>
            <person name="Stursova M."/>
            <person name="Weitz H."/>
            <person name="Taylor A."/>
            <person name="Grigoriev I.V."/>
            <person name="Nagy L.G."/>
            <person name="Martin F."/>
            <person name="Kauserud H."/>
        </authorList>
    </citation>
    <scope>NUCLEOTIDE SEQUENCE</scope>
    <source>
        <strain evidence="2">CBHHK200</strain>
    </source>
</reference>
<evidence type="ECO:0000313" key="3">
    <source>
        <dbReference type="Proteomes" id="UP001218188"/>
    </source>
</evidence>
<keyword evidence="3" id="KW-1185">Reference proteome</keyword>
<feature type="region of interest" description="Disordered" evidence="1">
    <location>
        <begin position="1"/>
        <end position="51"/>
    </location>
</feature>
<feature type="compositionally biased region" description="Low complexity" evidence="1">
    <location>
        <begin position="291"/>
        <end position="309"/>
    </location>
</feature>
<feature type="compositionally biased region" description="Polar residues" evidence="1">
    <location>
        <begin position="414"/>
        <end position="425"/>
    </location>
</feature>
<protein>
    <submittedName>
        <fullName evidence="2">Uncharacterized protein</fullName>
    </submittedName>
</protein>
<dbReference type="AlphaFoldDB" id="A0AAD6SNZ2"/>
<dbReference type="Proteomes" id="UP001218188">
    <property type="component" value="Unassembled WGS sequence"/>
</dbReference>
<feature type="region of interest" description="Disordered" evidence="1">
    <location>
        <begin position="247"/>
        <end position="362"/>
    </location>
</feature>
<sequence>MSPTVTNPLGQTNSEFRSHSRPPAAPAQGHRPSYSPQLHWPQSHRSTPAETLQNADHDALIMSGNRTYAALLTQLREISAKYETLEKAYFLLATSVPQVFRTIPNIFGLDLPSSDSETNNSNALSANHSNSTLRSHDDFPDVQFWYRKEFKDNDLATVGGDEKHQKLGFLEYEDGTQYTKDEIKAQRRHARTAFGTLLLRGLAPPTWSQASSVAVNWFRAEMLTHCPDLGLCAANWKVDVLATERKSVEEESSEEEDIDLQPPKNKKQKADPKPDKSKSKKEKRRGKKKAAPNSSTSSSRPSPAATMTPEPTQPPSRATSQPPSRAASVSPAGLATSASAGPANPSVPASSSVINPLSGMFGKPILTAGRLKVTAQTAIPSSSSTSSNPVSSTSANPVSSTSINPVSSSSTNPAPTDSNSSSTSHAPVPASSKPARKSKSKPHKPGSAHTAWNIFGRKHMQDFPAHTTEDARVAFKNLSPAELQKLKVKAAAKKIELGGKTGPEKESVLSSPDDSDSSED</sequence>
<accession>A0AAD6SNZ2</accession>
<dbReference type="EMBL" id="JARJCM010000085">
    <property type="protein sequence ID" value="KAJ7031064.1"/>
    <property type="molecule type" value="Genomic_DNA"/>
</dbReference>
<organism evidence="2 3">
    <name type="scientific">Mycena alexandri</name>
    <dbReference type="NCBI Taxonomy" id="1745969"/>
    <lineage>
        <taxon>Eukaryota</taxon>
        <taxon>Fungi</taxon>
        <taxon>Dikarya</taxon>
        <taxon>Basidiomycota</taxon>
        <taxon>Agaricomycotina</taxon>
        <taxon>Agaricomycetes</taxon>
        <taxon>Agaricomycetidae</taxon>
        <taxon>Agaricales</taxon>
        <taxon>Marasmiineae</taxon>
        <taxon>Mycenaceae</taxon>
        <taxon>Mycena</taxon>
    </lineage>
</organism>
<comment type="caution">
    <text evidence="2">The sequence shown here is derived from an EMBL/GenBank/DDBJ whole genome shotgun (WGS) entry which is preliminary data.</text>
</comment>
<proteinExistence type="predicted"/>
<name>A0AAD6SNZ2_9AGAR</name>
<feature type="compositionally biased region" description="Low complexity" evidence="1">
    <location>
        <begin position="337"/>
        <end position="356"/>
    </location>
</feature>
<feature type="compositionally biased region" description="Polar residues" evidence="1">
    <location>
        <begin position="1"/>
        <end position="15"/>
    </location>
</feature>
<evidence type="ECO:0000313" key="2">
    <source>
        <dbReference type="EMBL" id="KAJ7031064.1"/>
    </source>
</evidence>
<feature type="compositionally biased region" description="Basic residues" evidence="1">
    <location>
        <begin position="434"/>
        <end position="446"/>
    </location>
</feature>
<feature type="compositionally biased region" description="Basic residues" evidence="1">
    <location>
        <begin position="278"/>
        <end position="290"/>
    </location>
</feature>
<evidence type="ECO:0000256" key="1">
    <source>
        <dbReference type="SAM" id="MobiDB-lite"/>
    </source>
</evidence>
<feature type="region of interest" description="Disordered" evidence="1">
    <location>
        <begin position="376"/>
        <end position="459"/>
    </location>
</feature>
<feature type="compositionally biased region" description="Acidic residues" evidence="1">
    <location>
        <begin position="250"/>
        <end position="259"/>
    </location>
</feature>
<feature type="compositionally biased region" description="Basic and acidic residues" evidence="1">
    <location>
        <begin position="495"/>
        <end position="507"/>
    </location>
</feature>